<dbReference type="EMBL" id="CAJNOQ010036521">
    <property type="protein sequence ID" value="CAF1604515.1"/>
    <property type="molecule type" value="Genomic_DNA"/>
</dbReference>
<keyword evidence="7" id="KW-1185">Reference proteome</keyword>
<comment type="subcellular location">
    <subcellularLocation>
        <location evidence="1">Nucleus</location>
    </subcellularLocation>
</comment>
<dbReference type="GO" id="GO:0005634">
    <property type="term" value="C:nucleus"/>
    <property type="evidence" value="ECO:0007669"/>
    <property type="project" value="UniProtKB-SubCell"/>
</dbReference>
<evidence type="ECO:0000256" key="2">
    <source>
        <dbReference type="ARBA" id="ARBA00022574"/>
    </source>
</evidence>
<accession>A0A816B5M9</accession>
<dbReference type="SUPFAM" id="SSF50978">
    <property type="entry name" value="WD40 repeat-like"/>
    <property type="match status" value="1"/>
</dbReference>
<name>A0A816B5M9_9BILA</name>
<protein>
    <recommendedName>
        <fullName evidence="4">NLE domain-containing protein</fullName>
    </recommendedName>
</protein>
<dbReference type="InterPro" id="IPR012972">
    <property type="entry name" value="NLE"/>
</dbReference>
<dbReference type="OrthoDB" id="10251381at2759"/>
<dbReference type="InterPro" id="IPR036322">
    <property type="entry name" value="WD40_repeat_dom_sf"/>
</dbReference>
<evidence type="ECO:0000256" key="1">
    <source>
        <dbReference type="ARBA" id="ARBA00004123"/>
    </source>
</evidence>
<dbReference type="AlphaFoldDB" id="A0A816B5M9"/>
<keyword evidence="2" id="KW-0853">WD repeat</keyword>
<evidence type="ECO:0000256" key="3">
    <source>
        <dbReference type="ARBA" id="ARBA00022737"/>
    </source>
</evidence>
<dbReference type="PANTHER" id="PTHR19855">
    <property type="entry name" value="WD40 REPEAT PROTEIN 12, 37"/>
    <property type="match status" value="1"/>
</dbReference>
<comment type="caution">
    <text evidence="5">The sequence shown here is derived from an EMBL/GenBank/DDBJ whole genome shotgun (WGS) entry which is preliminary data.</text>
</comment>
<feature type="domain" description="NLE" evidence="4">
    <location>
        <begin position="31"/>
        <end position="99"/>
    </location>
</feature>
<proteinExistence type="predicted"/>
<feature type="non-terminal residue" evidence="5">
    <location>
        <position position="1"/>
    </location>
</feature>
<evidence type="ECO:0000313" key="5">
    <source>
        <dbReference type="EMBL" id="CAF1604515.1"/>
    </source>
</evidence>
<dbReference type="Proteomes" id="UP000681722">
    <property type="component" value="Unassembled WGS sequence"/>
</dbReference>
<reference evidence="5" key="1">
    <citation type="submission" date="2021-02" db="EMBL/GenBank/DDBJ databases">
        <authorList>
            <person name="Nowell W R."/>
        </authorList>
    </citation>
    <scope>NUCLEOTIDE SEQUENCE</scope>
</reference>
<gene>
    <name evidence="5" type="ORF">GPM918_LOCUS42659</name>
    <name evidence="6" type="ORF">SRO942_LOCUS43954</name>
</gene>
<dbReference type="Pfam" id="PF08154">
    <property type="entry name" value="NLE"/>
    <property type="match status" value="1"/>
</dbReference>
<evidence type="ECO:0000259" key="4">
    <source>
        <dbReference type="Pfam" id="PF08154"/>
    </source>
</evidence>
<organism evidence="5 7">
    <name type="scientific">Didymodactylos carnosus</name>
    <dbReference type="NCBI Taxonomy" id="1234261"/>
    <lineage>
        <taxon>Eukaryota</taxon>
        <taxon>Metazoa</taxon>
        <taxon>Spiralia</taxon>
        <taxon>Gnathifera</taxon>
        <taxon>Rotifera</taxon>
        <taxon>Eurotatoria</taxon>
        <taxon>Bdelloidea</taxon>
        <taxon>Philodinida</taxon>
        <taxon>Philodinidae</taxon>
        <taxon>Didymodactylos</taxon>
    </lineage>
</organism>
<evidence type="ECO:0000313" key="7">
    <source>
        <dbReference type="Proteomes" id="UP000663829"/>
    </source>
</evidence>
<keyword evidence="3" id="KW-0677">Repeat</keyword>
<evidence type="ECO:0000313" key="6">
    <source>
        <dbReference type="EMBL" id="CAF4483492.1"/>
    </source>
</evidence>
<dbReference type="PANTHER" id="PTHR19855:SF11">
    <property type="entry name" value="RIBOSOME BIOGENESIS PROTEIN WDR12"/>
    <property type="match status" value="1"/>
</dbReference>
<dbReference type="InterPro" id="IPR015943">
    <property type="entry name" value="WD40/YVTN_repeat-like_dom_sf"/>
</dbReference>
<dbReference type="Gene3D" id="2.130.10.10">
    <property type="entry name" value="YVTN repeat-like/Quinoprotein amine dehydrogenase"/>
    <property type="match status" value="1"/>
</dbReference>
<dbReference type="EMBL" id="CAJOBC010103058">
    <property type="protein sequence ID" value="CAF4483492.1"/>
    <property type="molecule type" value="Genomic_DNA"/>
</dbReference>
<sequence length="177" mass="20250">MIYPLMSDFQQQQQQQSINAINDQSSSSAEIQVRFITRLDKYAVPSIPLFIPATSSTQQLSTILKSLLTSAEHFTDKDLANIHFDFLFDGEIIRLPLSQQLNERNIPLERLIELEYIERFRPPEPEDSYLHDDWVSACEGYGDILLVGCYDNTVHLWNTEGEHLSTLPGHNGPVRCV</sequence>
<dbReference type="Proteomes" id="UP000663829">
    <property type="component" value="Unassembled WGS sequence"/>
</dbReference>